<accession>C6RDR0</accession>
<dbReference type="AlphaFoldDB" id="C6RDR0"/>
<gene>
    <name evidence="1" type="ORF">CAMSH0001_1216</name>
</gene>
<evidence type="ECO:0000313" key="1">
    <source>
        <dbReference type="EMBL" id="EET80457.1"/>
    </source>
</evidence>
<dbReference type="EMBL" id="ACVQ01000008">
    <property type="protein sequence ID" value="EET80457.1"/>
    <property type="molecule type" value="Genomic_DNA"/>
</dbReference>
<proteinExistence type="predicted"/>
<protein>
    <submittedName>
        <fullName evidence="1">Uncharacterized protein</fullName>
    </submittedName>
</protein>
<reference evidence="1 2" key="1">
    <citation type="submission" date="2009-07" db="EMBL/GenBank/DDBJ databases">
        <authorList>
            <person name="Madupu R."/>
            <person name="Sebastian Y."/>
            <person name="Durkin A.S."/>
            <person name="Torralba M."/>
            <person name="Methe B."/>
            <person name="Sutton G.G."/>
            <person name="Strausberg R.L."/>
            <person name="Nelson K.E."/>
        </authorList>
    </citation>
    <scope>NUCLEOTIDE SEQUENCE [LARGE SCALE GENOMIC DNA]</scope>
    <source>
        <strain evidence="1 2">RM3277</strain>
    </source>
</reference>
<keyword evidence="2" id="KW-1185">Reference proteome</keyword>
<dbReference type="Proteomes" id="UP000003107">
    <property type="component" value="Unassembled WGS sequence"/>
</dbReference>
<organism evidence="1 2">
    <name type="scientific">Campylobacter showae RM3277</name>
    <dbReference type="NCBI Taxonomy" id="553219"/>
    <lineage>
        <taxon>Bacteria</taxon>
        <taxon>Pseudomonadati</taxon>
        <taxon>Campylobacterota</taxon>
        <taxon>Epsilonproteobacteria</taxon>
        <taxon>Campylobacterales</taxon>
        <taxon>Campylobacteraceae</taxon>
        <taxon>Campylobacter</taxon>
    </lineage>
</organism>
<evidence type="ECO:0000313" key="2">
    <source>
        <dbReference type="Proteomes" id="UP000003107"/>
    </source>
</evidence>
<comment type="caution">
    <text evidence="1">The sequence shown here is derived from an EMBL/GenBank/DDBJ whole genome shotgun (WGS) entry which is preliminary data.</text>
</comment>
<name>C6RDR0_9BACT</name>
<sequence>MSNLSPKILHNLVKFDPCLVCFGWHLQNPSKFPRLYQAEPRNLQI</sequence>